<dbReference type="AlphaFoldDB" id="Q1LHW5"/>
<evidence type="ECO:0000256" key="7">
    <source>
        <dbReference type="ARBA" id="ARBA00022927"/>
    </source>
</evidence>
<evidence type="ECO:0000256" key="8">
    <source>
        <dbReference type="ARBA" id="ARBA00022989"/>
    </source>
</evidence>
<keyword evidence="6" id="KW-0812">Transmembrane</keyword>
<dbReference type="InterPro" id="IPR043129">
    <property type="entry name" value="ATPase_NBD"/>
</dbReference>
<dbReference type="SUPFAM" id="SSF53067">
    <property type="entry name" value="Actin-like ATPase domain"/>
    <property type="match status" value="1"/>
</dbReference>
<dbReference type="HOGENOM" id="CLU_577064_0_0_4"/>
<accession>Q1LHW5</accession>
<protein>
    <submittedName>
        <fullName evidence="12">General secretion pathway protein L</fullName>
    </submittedName>
</protein>
<evidence type="ECO:0000259" key="11">
    <source>
        <dbReference type="Pfam" id="PF12693"/>
    </source>
</evidence>
<dbReference type="Pfam" id="PF12693">
    <property type="entry name" value="GspL_C"/>
    <property type="match status" value="1"/>
</dbReference>
<keyword evidence="13" id="KW-1185">Reference proteome</keyword>
<dbReference type="EMBL" id="CP000352">
    <property type="protein sequence ID" value="ABF10261.1"/>
    <property type="molecule type" value="Genomic_DNA"/>
</dbReference>
<keyword evidence="7" id="KW-0653">Protein transport</keyword>
<sequence>MSTTLYVRLPHRPHDQPQPWQFGAMPFALVRTPVGDKNRRQAAEQAPELLREGHAVPSEMPPADRLVLIVAASDVLLTAAMVPPLPPVRMRLALPNLVEDVLATDAAPCHIALGPAFDGAGSARGPRRRLLMVTDRAWMRAALDQFAEHKHRRRHVVAAQLCLPLAAPVTAPEPAPEPEPALATADGPVSPARAAAQSAPTEVGTVDTSPEQPATLVVEAATSTLAQSALLLDTAAPAPGELSRLWQLTVRTGPYEGYGLLLDDRALSTWQLLAPAGQWHGDNAALANAPVPALQGKRPPMHASRASETWRIWLAGIEECLQQPQLDLAQFEFAQGRMDRWNVRAWRWPALLVVALLLVQIVGMNVQWLTLRKEAKRLEAAQVDLLHTAFPNVPPVAEPILLMRRQVEQLRTASGRSTPNDFLPLADGFARAARDLPPDALLQLEYRAATLYVTLKPGTNTSALQNAVRQAGLQMDEDRSPPDAASRSGGAPAPTGSHWTVKAEGGTAS</sequence>
<reference evidence="13" key="1">
    <citation type="journal article" date="2010" name="PLoS ONE">
        <title>The complete genome sequence of Cupriavidus metallidurans strain CH34, a master survivalist in harsh and anthropogenic environments.</title>
        <authorList>
            <person name="Janssen P.J."/>
            <person name="Van Houdt R."/>
            <person name="Moors H."/>
            <person name="Monsieurs P."/>
            <person name="Morin N."/>
            <person name="Michaux A."/>
            <person name="Benotmane M.A."/>
            <person name="Leys N."/>
            <person name="Vallaeys T."/>
            <person name="Lapidus A."/>
            <person name="Monchy S."/>
            <person name="Medigue C."/>
            <person name="Taghavi S."/>
            <person name="McCorkle S."/>
            <person name="Dunn J."/>
            <person name="van der Lelie D."/>
            <person name="Mergeay M."/>
        </authorList>
    </citation>
    <scope>NUCLEOTIDE SEQUENCE [LARGE SCALE GENOMIC DNA]</scope>
    <source>
        <strain evidence="13">ATCC 43123 / DSM 2839 / NBRC 102507 / CH34</strain>
    </source>
</reference>
<evidence type="ECO:0000256" key="4">
    <source>
        <dbReference type="ARBA" id="ARBA00022475"/>
    </source>
</evidence>
<organism evidence="12 13">
    <name type="scientific">Cupriavidus metallidurans (strain ATCC 43123 / DSM 2839 / NBRC 102507 / CH34)</name>
    <name type="common">Ralstonia metallidurans</name>
    <dbReference type="NCBI Taxonomy" id="266264"/>
    <lineage>
        <taxon>Bacteria</taxon>
        <taxon>Pseudomonadati</taxon>
        <taxon>Pseudomonadota</taxon>
        <taxon>Betaproteobacteria</taxon>
        <taxon>Burkholderiales</taxon>
        <taxon>Burkholderiaceae</taxon>
        <taxon>Cupriavidus</taxon>
    </lineage>
</organism>
<evidence type="ECO:0000256" key="5">
    <source>
        <dbReference type="ARBA" id="ARBA00022519"/>
    </source>
</evidence>
<gene>
    <name evidence="12" type="primary">gspL</name>
    <name evidence="12" type="ordered locus">Rmet_3389</name>
</gene>
<keyword evidence="5" id="KW-0997">Cell inner membrane</keyword>
<dbReference type="GO" id="GO:0005886">
    <property type="term" value="C:plasma membrane"/>
    <property type="evidence" value="ECO:0007669"/>
    <property type="project" value="UniProtKB-SubCell"/>
</dbReference>
<evidence type="ECO:0000256" key="1">
    <source>
        <dbReference type="ARBA" id="ARBA00004533"/>
    </source>
</evidence>
<evidence type="ECO:0000256" key="10">
    <source>
        <dbReference type="SAM" id="MobiDB-lite"/>
    </source>
</evidence>
<dbReference type="GO" id="GO:0015627">
    <property type="term" value="C:type II protein secretion system complex"/>
    <property type="evidence" value="ECO:0007669"/>
    <property type="project" value="InterPro"/>
</dbReference>
<dbReference type="RefSeq" id="WP_011517824.1">
    <property type="nucleotide sequence ID" value="NC_007973.1"/>
</dbReference>
<keyword evidence="8" id="KW-1133">Transmembrane helix</keyword>
<dbReference type="GO" id="GO:0009276">
    <property type="term" value="C:Gram-negative-bacterium-type cell wall"/>
    <property type="evidence" value="ECO:0007669"/>
    <property type="project" value="InterPro"/>
</dbReference>
<dbReference type="Gene3D" id="3.30.420.380">
    <property type="match status" value="1"/>
</dbReference>
<keyword evidence="9" id="KW-0472">Membrane</keyword>
<evidence type="ECO:0000313" key="12">
    <source>
        <dbReference type="EMBL" id="ABF10261.1"/>
    </source>
</evidence>
<dbReference type="NCBIfam" id="TIGR01709">
    <property type="entry name" value="typeII_sec_gspL"/>
    <property type="match status" value="1"/>
</dbReference>
<keyword evidence="3" id="KW-0813">Transport</keyword>
<evidence type="ECO:0000256" key="3">
    <source>
        <dbReference type="ARBA" id="ARBA00022448"/>
    </source>
</evidence>
<evidence type="ECO:0000313" key="13">
    <source>
        <dbReference type="Proteomes" id="UP000002429"/>
    </source>
</evidence>
<dbReference type="eggNOG" id="COG3297">
    <property type="taxonomic scope" value="Bacteria"/>
</dbReference>
<keyword evidence="4" id="KW-1003">Cell membrane</keyword>
<dbReference type="InterPro" id="IPR007812">
    <property type="entry name" value="T2SS_protein-GspL"/>
</dbReference>
<comment type="subcellular location">
    <subcellularLocation>
        <location evidence="1">Cell inner membrane</location>
    </subcellularLocation>
</comment>
<dbReference type="InterPro" id="IPR025691">
    <property type="entry name" value="GspL_pp_dom"/>
</dbReference>
<evidence type="ECO:0000256" key="9">
    <source>
        <dbReference type="ARBA" id="ARBA00023136"/>
    </source>
</evidence>
<dbReference type="Proteomes" id="UP000002429">
    <property type="component" value="Chromosome"/>
</dbReference>
<evidence type="ECO:0000256" key="2">
    <source>
        <dbReference type="ARBA" id="ARBA00005318"/>
    </source>
</evidence>
<proteinExistence type="inferred from homology"/>
<feature type="domain" description="GspL periplasmic" evidence="11">
    <location>
        <begin position="342"/>
        <end position="470"/>
    </location>
</feature>
<comment type="similarity">
    <text evidence="2">Belongs to the GSP L family.</text>
</comment>
<feature type="region of interest" description="Disordered" evidence="10">
    <location>
        <begin position="170"/>
        <end position="209"/>
    </location>
</feature>
<dbReference type="STRING" id="266264.Rmet_3389"/>
<name>Q1LHW5_CUPMC</name>
<evidence type="ECO:0000256" key="6">
    <source>
        <dbReference type="ARBA" id="ARBA00022692"/>
    </source>
</evidence>
<dbReference type="GO" id="GO:0015628">
    <property type="term" value="P:protein secretion by the type II secretion system"/>
    <property type="evidence" value="ECO:0007669"/>
    <property type="project" value="InterPro"/>
</dbReference>
<feature type="region of interest" description="Disordered" evidence="10">
    <location>
        <begin position="471"/>
        <end position="509"/>
    </location>
</feature>
<dbReference type="KEGG" id="rme:Rmet_3389"/>